<dbReference type="GeneID" id="19464836"/>
<evidence type="ECO:0000313" key="3">
    <source>
        <dbReference type="Proteomes" id="UP000016922"/>
    </source>
</evidence>
<dbReference type="HOGENOM" id="CLU_1482110_0_0_1"/>
<keyword evidence="3" id="KW-1185">Reference proteome</keyword>
<dbReference type="EMBL" id="KE145353">
    <property type="protein sequence ID" value="EPE36444.1"/>
    <property type="molecule type" value="Genomic_DNA"/>
</dbReference>
<dbReference type="Proteomes" id="UP000016922">
    <property type="component" value="Unassembled WGS sequence"/>
</dbReference>
<sequence length="182" mass="20103">MTTAIVAWLQSCLQCRFMKWKKINPLEMVVVHTIVMVCAAATLGVDRFGEVLTLRGNNVTGREYSLALAAGLAGCLSSSFLLLLWTVIIWNMNKYNRGTAFNAPQPQQWPNPQTHQQWQTTQQPMPQGIYGPPQYSQHNMTPVPGQTYTYDGTKFVAASFVNEMGVGDNVNGLPAYMGGSGR</sequence>
<feature type="transmembrane region" description="Helical" evidence="1">
    <location>
        <begin position="26"/>
        <end position="45"/>
    </location>
</feature>
<reference evidence="2 3" key="1">
    <citation type="journal article" date="2013" name="BMC Genomics">
        <title>Genomics-driven discovery of the pneumocandin biosynthetic gene cluster in the fungus Glarea lozoyensis.</title>
        <authorList>
            <person name="Chen L."/>
            <person name="Yue Q."/>
            <person name="Zhang X."/>
            <person name="Xiang M."/>
            <person name="Wang C."/>
            <person name="Li S."/>
            <person name="Che Y."/>
            <person name="Ortiz-Lopez F.J."/>
            <person name="Bills G.F."/>
            <person name="Liu X."/>
            <person name="An Z."/>
        </authorList>
    </citation>
    <scope>NUCLEOTIDE SEQUENCE [LARGE SCALE GENOMIC DNA]</scope>
    <source>
        <strain evidence="3">ATCC 20868 / MF5171</strain>
    </source>
</reference>
<evidence type="ECO:0000256" key="1">
    <source>
        <dbReference type="SAM" id="Phobius"/>
    </source>
</evidence>
<proteinExistence type="predicted"/>
<dbReference type="KEGG" id="glz:GLAREA_05782"/>
<gene>
    <name evidence="2" type="ORF">GLAREA_05782</name>
</gene>
<evidence type="ECO:0000313" key="2">
    <source>
        <dbReference type="EMBL" id="EPE36444.1"/>
    </source>
</evidence>
<keyword evidence="1" id="KW-0472">Membrane</keyword>
<accession>S3DH22</accession>
<keyword evidence="1" id="KW-0812">Transmembrane</keyword>
<dbReference type="RefSeq" id="XP_008077262.1">
    <property type="nucleotide sequence ID" value="XM_008079071.1"/>
</dbReference>
<keyword evidence="1" id="KW-1133">Transmembrane helix</keyword>
<protein>
    <submittedName>
        <fullName evidence="2">Uncharacterized protein</fullName>
    </submittedName>
</protein>
<feature type="transmembrane region" description="Helical" evidence="1">
    <location>
        <begin position="65"/>
        <end position="90"/>
    </location>
</feature>
<organism evidence="2 3">
    <name type="scientific">Glarea lozoyensis (strain ATCC 20868 / MF5171)</name>
    <dbReference type="NCBI Taxonomy" id="1116229"/>
    <lineage>
        <taxon>Eukaryota</taxon>
        <taxon>Fungi</taxon>
        <taxon>Dikarya</taxon>
        <taxon>Ascomycota</taxon>
        <taxon>Pezizomycotina</taxon>
        <taxon>Leotiomycetes</taxon>
        <taxon>Helotiales</taxon>
        <taxon>Helotiaceae</taxon>
        <taxon>Glarea</taxon>
    </lineage>
</organism>
<name>S3DH22_GLAL2</name>
<dbReference type="AlphaFoldDB" id="S3DH22"/>